<dbReference type="Pfam" id="PF04336">
    <property type="entry name" value="ACP_PD"/>
    <property type="match status" value="1"/>
</dbReference>
<dbReference type="PANTHER" id="PTHR38764">
    <property type="entry name" value="ACYL CARRIER PROTEIN PHOSPHODIESTERASE"/>
    <property type="match status" value="1"/>
</dbReference>
<evidence type="ECO:0000313" key="5">
    <source>
        <dbReference type="Proteomes" id="UP001317001"/>
    </source>
</evidence>
<evidence type="ECO:0000256" key="2">
    <source>
        <dbReference type="ARBA" id="ARBA00022801"/>
    </source>
</evidence>
<evidence type="ECO:0000256" key="3">
    <source>
        <dbReference type="ARBA" id="ARBA00023098"/>
    </source>
</evidence>
<dbReference type="PIRSF" id="PIRSF011489">
    <property type="entry name" value="DUF479"/>
    <property type="match status" value="1"/>
</dbReference>
<organism evidence="4 5">
    <name type="scientific">Paenimyroides aestuarii</name>
    <dbReference type="NCBI Taxonomy" id="2968490"/>
    <lineage>
        <taxon>Bacteria</taxon>
        <taxon>Pseudomonadati</taxon>
        <taxon>Bacteroidota</taxon>
        <taxon>Flavobacteriia</taxon>
        <taxon>Flavobacteriales</taxon>
        <taxon>Flavobacteriaceae</taxon>
        <taxon>Paenimyroides</taxon>
    </lineage>
</organism>
<name>A0ABY5NRT7_9FLAO</name>
<keyword evidence="2" id="KW-0378">Hydrolase</keyword>
<gene>
    <name evidence="4" type="ORF">NPX36_12290</name>
</gene>
<reference evidence="4 5" key="1">
    <citation type="submission" date="2022-08" db="EMBL/GenBank/DDBJ databases">
        <title>Myroides zhujiangensis sp. nov., a novel bacterium isolated from sediment in the Pearl River Estuary.</title>
        <authorList>
            <person name="Cui L."/>
        </authorList>
    </citation>
    <scope>NUCLEOTIDE SEQUENCE [LARGE SCALE GENOMIC DNA]</scope>
    <source>
        <strain evidence="4 5">SCSIO 72103</strain>
    </source>
</reference>
<dbReference type="EMBL" id="CP102382">
    <property type="protein sequence ID" value="UUV21089.1"/>
    <property type="molecule type" value="Genomic_DNA"/>
</dbReference>
<evidence type="ECO:0000256" key="1">
    <source>
        <dbReference type="ARBA" id="ARBA00022516"/>
    </source>
</evidence>
<accession>A0ABY5NRT7</accession>
<keyword evidence="1" id="KW-0444">Lipid biosynthesis</keyword>
<keyword evidence="5" id="KW-1185">Reference proteome</keyword>
<protein>
    <submittedName>
        <fullName evidence="4">ACP phosphodiesterase</fullName>
    </submittedName>
</protein>
<keyword evidence="3" id="KW-0443">Lipid metabolism</keyword>
<evidence type="ECO:0000313" key="4">
    <source>
        <dbReference type="EMBL" id="UUV21089.1"/>
    </source>
</evidence>
<dbReference type="PANTHER" id="PTHR38764:SF1">
    <property type="entry name" value="ACYL CARRIER PROTEIN PHOSPHODIESTERASE"/>
    <property type="match status" value="1"/>
</dbReference>
<proteinExistence type="predicted"/>
<dbReference type="RefSeq" id="WP_257499013.1">
    <property type="nucleotide sequence ID" value="NZ_CP102382.1"/>
</dbReference>
<sequence>MIILDKYNLRYFYIMNFLAHIYLSGTNERIQIGNFMGDGIRGKDYKNYHNDIQIGVLLHRSIDSFTDFHPIFRQSKHRLVPKYNHFSGIIIDMFYDHFLAKEWKMYHHEDLQVFTQKFYQSLENHQDELNLKTKQLLPYLTHQNWLERYAHLTDLQQILQQMDNRFAMKSNMSESVDDLHTFYDDFQSEFHLFFKDLMIHSEKELQRLVNEFKK</sequence>
<dbReference type="Proteomes" id="UP001317001">
    <property type="component" value="Chromosome"/>
</dbReference>
<dbReference type="InterPro" id="IPR007431">
    <property type="entry name" value="ACP_PD"/>
</dbReference>